<dbReference type="InterPro" id="IPR002491">
    <property type="entry name" value="ABC_transptr_periplasmic_BD"/>
</dbReference>
<comment type="caution">
    <text evidence="8">The sequence shown here is derived from an EMBL/GenBank/DDBJ whole genome shotgun (WGS) entry which is preliminary data.</text>
</comment>
<keyword evidence="5" id="KW-0175">Coiled coil</keyword>
<keyword evidence="3" id="KW-0813">Transport</keyword>
<proteinExistence type="inferred from homology"/>
<evidence type="ECO:0000313" key="9">
    <source>
        <dbReference type="Proteomes" id="UP001168883"/>
    </source>
</evidence>
<sequence>MNWKRTYPWVGLLLGAVIAGSGCSNTTDHGAASSTSPSASSSDASSTVKPAAERVLKDALGHEVKIPANPQRIVASYLEDHLVALGVKPVAQWSVGNGKSVQSYLQKELDGIPTIPSDLPFESVMSFAPDLILMDSAELVAGDKYAQYAKIAPTFTVGSGVNNDWRQEFMTVAEVLNKSEEAKKVLENYDLKVKEAKEKLNQAIGTKSVAVLWVTEKTVYVPNKHLSSGDVLYRDLGLTVPEEIKEISETATANWNPITMEKLAQMNIDYLFIVNSKGATKEEILKDPVWAGIPAVKNGRVFEYDRTSSWLYTGAIANRQMIDNVLESILKEKTSKP</sequence>
<reference evidence="8" key="1">
    <citation type="submission" date="2023-07" db="EMBL/GenBank/DDBJ databases">
        <authorList>
            <person name="Aktuganov G."/>
            <person name="Boyko T."/>
            <person name="Delegan Y."/>
            <person name="Galimzianova N."/>
            <person name="Gilvanova E."/>
            <person name="Korobov V."/>
            <person name="Kuzmina L."/>
            <person name="Melentiev A."/>
            <person name="Milman P."/>
            <person name="Ryabova A."/>
            <person name="Stupak E."/>
            <person name="Yasakov T."/>
            <person name="Zharikova N."/>
            <person name="Zhurenko E."/>
        </authorList>
    </citation>
    <scope>NUCLEOTIDE SEQUENCE</scope>
    <source>
        <strain evidence="8">IB-739</strain>
    </source>
</reference>
<feature type="compositionally biased region" description="Low complexity" evidence="6">
    <location>
        <begin position="31"/>
        <end position="46"/>
    </location>
</feature>
<name>A0ABT8VIR2_9BACL</name>
<evidence type="ECO:0000256" key="4">
    <source>
        <dbReference type="ARBA" id="ARBA00022729"/>
    </source>
</evidence>
<dbReference type="RefSeq" id="WP_302880960.1">
    <property type="nucleotide sequence ID" value="NZ_JAUMKJ010000048.1"/>
</dbReference>
<evidence type="ECO:0000259" key="7">
    <source>
        <dbReference type="PROSITE" id="PS50983"/>
    </source>
</evidence>
<evidence type="ECO:0000256" key="2">
    <source>
        <dbReference type="ARBA" id="ARBA00008814"/>
    </source>
</evidence>
<gene>
    <name evidence="8" type="ORF">Q3C12_27915</name>
</gene>
<keyword evidence="9" id="KW-1185">Reference proteome</keyword>
<dbReference type="PANTHER" id="PTHR30532">
    <property type="entry name" value="IRON III DICITRATE-BINDING PERIPLASMIC PROTEIN"/>
    <property type="match status" value="1"/>
</dbReference>
<dbReference type="Gene3D" id="3.40.50.1980">
    <property type="entry name" value="Nitrogenase molybdenum iron protein domain"/>
    <property type="match status" value="2"/>
</dbReference>
<protein>
    <submittedName>
        <fullName evidence="8">ABC transporter substrate-binding protein</fullName>
    </submittedName>
</protein>
<evidence type="ECO:0000256" key="1">
    <source>
        <dbReference type="ARBA" id="ARBA00004196"/>
    </source>
</evidence>
<comment type="subcellular location">
    <subcellularLocation>
        <location evidence="1">Cell envelope</location>
    </subcellularLocation>
</comment>
<comment type="similarity">
    <text evidence="2">Belongs to the bacterial solute-binding protein 8 family.</text>
</comment>
<dbReference type="PANTHER" id="PTHR30532:SF29">
    <property type="entry name" value="FE(3+) DICITRATE-BINDING PERIPLASMIC PROTEIN"/>
    <property type="match status" value="1"/>
</dbReference>
<evidence type="ECO:0000256" key="3">
    <source>
        <dbReference type="ARBA" id="ARBA00022448"/>
    </source>
</evidence>
<accession>A0ABT8VIR2</accession>
<dbReference type="PROSITE" id="PS50983">
    <property type="entry name" value="FE_B12_PBP"/>
    <property type="match status" value="1"/>
</dbReference>
<dbReference type="InterPro" id="IPR051313">
    <property type="entry name" value="Bact_iron-sidero_bind"/>
</dbReference>
<evidence type="ECO:0000256" key="5">
    <source>
        <dbReference type="SAM" id="Coils"/>
    </source>
</evidence>
<evidence type="ECO:0000313" key="8">
    <source>
        <dbReference type="EMBL" id="MDO3680840.1"/>
    </source>
</evidence>
<evidence type="ECO:0000256" key="6">
    <source>
        <dbReference type="SAM" id="MobiDB-lite"/>
    </source>
</evidence>
<feature type="domain" description="Fe/B12 periplasmic-binding" evidence="7">
    <location>
        <begin position="70"/>
        <end position="333"/>
    </location>
</feature>
<feature type="region of interest" description="Disordered" evidence="6">
    <location>
        <begin position="26"/>
        <end position="48"/>
    </location>
</feature>
<feature type="coiled-coil region" evidence="5">
    <location>
        <begin position="172"/>
        <end position="206"/>
    </location>
</feature>
<dbReference type="Pfam" id="PF01497">
    <property type="entry name" value="Peripla_BP_2"/>
    <property type="match status" value="1"/>
</dbReference>
<dbReference type="Proteomes" id="UP001168883">
    <property type="component" value="Unassembled WGS sequence"/>
</dbReference>
<dbReference type="EMBL" id="JAUMKJ010000048">
    <property type="protein sequence ID" value="MDO3680840.1"/>
    <property type="molecule type" value="Genomic_DNA"/>
</dbReference>
<dbReference type="PROSITE" id="PS51257">
    <property type="entry name" value="PROKAR_LIPOPROTEIN"/>
    <property type="match status" value="1"/>
</dbReference>
<dbReference type="SUPFAM" id="SSF53807">
    <property type="entry name" value="Helical backbone' metal receptor"/>
    <property type="match status" value="1"/>
</dbReference>
<organism evidence="8 9">
    <name type="scientific">Paenibacillus ehimensis</name>
    <dbReference type="NCBI Taxonomy" id="79264"/>
    <lineage>
        <taxon>Bacteria</taxon>
        <taxon>Bacillati</taxon>
        <taxon>Bacillota</taxon>
        <taxon>Bacilli</taxon>
        <taxon>Bacillales</taxon>
        <taxon>Paenibacillaceae</taxon>
        <taxon>Paenibacillus</taxon>
    </lineage>
</organism>
<keyword evidence="4" id="KW-0732">Signal</keyword>